<dbReference type="PANTHER" id="PTHR15682:SF2">
    <property type="entry name" value="UNHEALTHY RIBOSOME BIOGENESIS PROTEIN 2 HOMOLOG"/>
    <property type="match status" value="1"/>
</dbReference>
<dbReference type="GO" id="GO:0005730">
    <property type="term" value="C:nucleolus"/>
    <property type="evidence" value="ECO:0007669"/>
    <property type="project" value="TreeGrafter"/>
</dbReference>
<dbReference type="InterPro" id="IPR018849">
    <property type="entry name" value="Urb2/Npa2_C"/>
</dbReference>
<protein>
    <submittedName>
        <fullName evidence="2">Similar to Saccharomyces cerevisiae YJR041C URB2 Nucleolar protein required for normal metabolism of the rRNA primary transcript, proposed to be involved in ribosome biogenesis</fullName>
    </submittedName>
</protein>
<evidence type="ECO:0000313" key="3">
    <source>
        <dbReference type="Proteomes" id="UP000644660"/>
    </source>
</evidence>
<sequence>MSFPTSAEGITKLLRAKDTSPDEICNTIAGFTKLDFFFPNKEIFVLELIEDRWNDQKKVEFKNSYQIWNIFNDMWLEVNDDVILKKLFKQLKFTALLQHVLSSSDIDATEMAMSLLKTCRLINATSTVEISFEQSCSILSNTILLVLKTDLSTFNDEKRNLLIQEIITLIGFDNLLEINHKLSIVFCNELLLSILRYLAYCNDNNTVDSNHNMAKKFSTYLGKYLFGRDINPLLLLDKFFQRNKIMIGDSVATILFEESNKYVAKNDFTKLETIFENIIAVQPSVVVKLLQLLSSSKKTMSHDFLEKLFVQTVDNARSTNIYDSTFWNLLGHLLELDLEIGIQKSSTLMSIIEEQKASPPVSEVIFDIWKKFLNCYINAREYPKFLKLFEKYCYENKTMINTSIFLIDQRITHEIIKNIATLSISQLKETFTAMVAKVTSIEVSEMTTLISKIYLKSLPLISYIILPDLKEIFSPLFTDTIESGSEIWELRYLVMQIYDDIIPDKLLSVVAKTEITSIFKMDNKLSRDQLFFILKLREYKDFDISMTESKLLQYLEDIDDLTKRETLQELFVNWSSLMNSLFSRETISKLVNILISDNCISILEVLFGNDDIFEENNVMNSLVFSLTSEDSINRTIPYLLQIPLECLNKNVRISLINNITNKNMIRDIDLRLLDHLLSSPTFKSQIENHFDTLLKIMECPKLATTNVESEANLIFEKVLRNHISQSKESISRDFLQLLKNKIMNGINNERFIEAYFTMAVLFIQCTNINDRDSLVNLFIDKSTEWISKFNAKNDDFHLSLVANKLYYALKDTDISKETSTRISSFIRETMKHSQISMQQMTTSSLPLFLLYTFSFDERLEIIFSQYLILRDNGISKTELLPAIENIVTRKSLTDENGFNNALISTIVSLKDETTNKIYRAILELLQVQMMHINKENIIGPKLFVKFISEVFTNITHFEENPQDILEVCNLICELQVSKSWIFSQYGIEILFPFCLKVNLLNRINKSHKDMIFIACTKIISNILNFSRIKVSNRNNLVNSLLCEYLELICNSKKYGLSAESATAFSRVVVNYCEPSNASSARTRNNNKLSSNTSVFKKTVRKYIPAFLIKYIYLCISSTFDDIVRKCITPAIYAILDLISQNELNMINRVLDNSGRQYFRVLYADYKKLGKWHES</sequence>
<evidence type="ECO:0000313" key="2">
    <source>
        <dbReference type="EMBL" id="CAB4255774.1"/>
    </source>
</evidence>
<dbReference type="RefSeq" id="XP_041407618.1">
    <property type="nucleotide sequence ID" value="XM_041551684.1"/>
</dbReference>
<dbReference type="GO" id="GO:0042254">
    <property type="term" value="P:ribosome biogenesis"/>
    <property type="evidence" value="ECO:0007669"/>
    <property type="project" value="TreeGrafter"/>
</dbReference>
<accession>A0A8H2ZHH5</accession>
<dbReference type="Proteomes" id="UP000644660">
    <property type="component" value="Unassembled WGS sequence"/>
</dbReference>
<comment type="caution">
    <text evidence="2">The sequence shown here is derived from an EMBL/GenBank/DDBJ whole genome shotgun (WGS) entry which is preliminary data.</text>
</comment>
<gene>
    <name evidence="2" type="ORF">KABA2_07S04202</name>
</gene>
<evidence type="ECO:0000259" key="1">
    <source>
        <dbReference type="Pfam" id="PF10441"/>
    </source>
</evidence>
<proteinExistence type="predicted"/>
<dbReference type="PANTHER" id="PTHR15682">
    <property type="entry name" value="UNHEALTHY RIBOSOME BIOGENESIS PROTEIN 2 HOMOLOG"/>
    <property type="match status" value="1"/>
</dbReference>
<reference evidence="2 3" key="1">
    <citation type="submission" date="2020-05" db="EMBL/GenBank/DDBJ databases">
        <authorList>
            <person name="Casaregola S."/>
            <person name="Devillers H."/>
            <person name="Grondin C."/>
        </authorList>
    </citation>
    <scope>NUCLEOTIDE SEQUENCE [LARGE SCALE GENOMIC DNA]</scope>
    <source>
        <strain evidence="2 3">CLIB 1767</strain>
    </source>
</reference>
<organism evidence="2 3">
    <name type="scientific">Maudiozyma barnettii</name>
    <dbReference type="NCBI Taxonomy" id="61262"/>
    <lineage>
        <taxon>Eukaryota</taxon>
        <taxon>Fungi</taxon>
        <taxon>Dikarya</taxon>
        <taxon>Ascomycota</taxon>
        <taxon>Saccharomycotina</taxon>
        <taxon>Saccharomycetes</taxon>
        <taxon>Saccharomycetales</taxon>
        <taxon>Saccharomycetaceae</taxon>
        <taxon>Maudiozyma</taxon>
    </lineage>
</organism>
<dbReference type="OrthoDB" id="160374at2759"/>
<dbReference type="GeneID" id="64858835"/>
<name>A0A8H2ZHH5_9SACH</name>
<dbReference type="AlphaFoldDB" id="A0A8H2ZHH5"/>
<keyword evidence="3" id="KW-1185">Reference proteome</keyword>
<dbReference type="EMBL" id="CAEFZW010000007">
    <property type="protein sequence ID" value="CAB4255774.1"/>
    <property type="molecule type" value="Genomic_DNA"/>
</dbReference>
<dbReference type="InterPro" id="IPR052609">
    <property type="entry name" value="Ribosome_Biogenesis_Reg"/>
</dbReference>
<feature type="domain" description="Nucleolar 27S pre-rRNA processing Urb2/Npa2 C-terminal" evidence="1">
    <location>
        <begin position="966"/>
        <end position="1173"/>
    </location>
</feature>
<dbReference type="Pfam" id="PF10441">
    <property type="entry name" value="Urb2"/>
    <property type="match status" value="1"/>
</dbReference>